<dbReference type="Proteomes" id="UP001288944">
    <property type="component" value="Unassembled WGS sequence"/>
</dbReference>
<name>A0AAW9K906_CLOPF</name>
<comment type="caution">
    <text evidence="6">The sequence shown here is derived from an EMBL/GenBank/DDBJ whole genome shotgun (WGS) entry which is preliminary data.</text>
</comment>
<evidence type="ECO:0000256" key="5">
    <source>
        <dbReference type="SAM" id="Phobius"/>
    </source>
</evidence>
<evidence type="ECO:0000313" key="6">
    <source>
        <dbReference type="EMBL" id="MDZ7543091.1"/>
    </source>
</evidence>
<gene>
    <name evidence="6" type="ORF">GNF83_18305</name>
</gene>
<protein>
    <submittedName>
        <fullName evidence="6">Large conductance mechanosensitive channel protein MscL</fullName>
    </submittedName>
</protein>
<dbReference type="EMBL" id="WNUR01000802">
    <property type="protein sequence ID" value="MDZ7543091.1"/>
    <property type="molecule type" value="Genomic_DNA"/>
</dbReference>
<dbReference type="GO" id="GO:0016020">
    <property type="term" value="C:membrane"/>
    <property type="evidence" value="ECO:0007669"/>
    <property type="project" value="UniProtKB-SubCell"/>
</dbReference>
<dbReference type="AlphaFoldDB" id="A0AAW9K906"/>
<keyword evidence="4 5" id="KW-0472">Membrane</keyword>
<proteinExistence type="predicted"/>
<evidence type="ECO:0000256" key="3">
    <source>
        <dbReference type="ARBA" id="ARBA00022989"/>
    </source>
</evidence>
<evidence type="ECO:0000256" key="4">
    <source>
        <dbReference type="ARBA" id="ARBA00023136"/>
    </source>
</evidence>
<organism evidence="6 7">
    <name type="scientific">Clostridium perfringens</name>
    <dbReference type="NCBI Taxonomy" id="1502"/>
    <lineage>
        <taxon>Bacteria</taxon>
        <taxon>Bacillati</taxon>
        <taxon>Bacillota</taxon>
        <taxon>Clostridia</taxon>
        <taxon>Eubacteriales</taxon>
        <taxon>Clostridiaceae</taxon>
        <taxon>Clostridium</taxon>
    </lineage>
</organism>
<sequence>MKEKGKKFINEFKDFAMKGNVLDLAVGVVIGGAFNKIVSSLVNDIIMPL</sequence>
<feature type="transmembrane region" description="Helical" evidence="5">
    <location>
        <begin position="21"/>
        <end position="42"/>
    </location>
</feature>
<keyword evidence="2 5" id="KW-0812">Transmembrane</keyword>
<evidence type="ECO:0000256" key="2">
    <source>
        <dbReference type="ARBA" id="ARBA00022692"/>
    </source>
</evidence>
<dbReference type="InterPro" id="IPR019823">
    <property type="entry name" value="Mechanosensitive_channel_CS"/>
</dbReference>
<dbReference type="Pfam" id="PF01741">
    <property type="entry name" value="MscL"/>
    <property type="match status" value="1"/>
</dbReference>
<dbReference type="InterPro" id="IPR036019">
    <property type="entry name" value="MscL_channel"/>
</dbReference>
<dbReference type="PANTHER" id="PTHR30266">
    <property type="entry name" value="MECHANOSENSITIVE CHANNEL MSCL"/>
    <property type="match status" value="1"/>
</dbReference>
<dbReference type="GO" id="GO:0008381">
    <property type="term" value="F:mechanosensitive monoatomic ion channel activity"/>
    <property type="evidence" value="ECO:0007669"/>
    <property type="project" value="TreeGrafter"/>
</dbReference>
<evidence type="ECO:0000313" key="7">
    <source>
        <dbReference type="Proteomes" id="UP001288944"/>
    </source>
</evidence>
<reference evidence="6" key="1">
    <citation type="submission" date="2019-11" db="EMBL/GenBank/DDBJ databases">
        <title>Characterization of Clostridium perfringens isolates from swine manure treated agricultural soils.</title>
        <authorList>
            <person name="Wushke S.T."/>
        </authorList>
    </citation>
    <scope>NUCLEOTIDE SEQUENCE</scope>
    <source>
        <strain evidence="6">X62</strain>
    </source>
</reference>
<dbReference type="PANTHER" id="PTHR30266:SF2">
    <property type="entry name" value="LARGE-CONDUCTANCE MECHANOSENSITIVE CHANNEL"/>
    <property type="match status" value="1"/>
</dbReference>
<dbReference type="PROSITE" id="PS01327">
    <property type="entry name" value="MSCL"/>
    <property type="match status" value="1"/>
</dbReference>
<comment type="subcellular location">
    <subcellularLocation>
        <location evidence="1">Membrane</location>
        <topology evidence="1">Multi-pass membrane protein</topology>
    </subcellularLocation>
</comment>
<dbReference type="Gene3D" id="1.10.1200.120">
    <property type="entry name" value="Large-conductance mechanosensitive channel, MscL, domain 1"/>
    <property type="match status" value="1"/>
</dbReference>
<keyword evidence="3 5" id="KW-1133">Transmembrane helix</keyword>
<dbReference type="SUPFAM" id="SSF81330">
    <property type="entry name" value="Gated mechanosensitive channel"/>
    <property type="match status" value="1"/>
</dbReference>
<dbReference type="InterPro" id="IPR037673">
    <property type="entry name" value="MSC/AndL"/>
</dbReference>
<evidence type="ECO:0000256" key="1">
    <source>
        <dbReference type="ARBA" id="ARBA00004141"/>
    </source>
</evidence>
<accession>A0AAW9K906</accession>
<feature type="non-terminal residue" evidence="6">
    <location>
        <position position="49"/>
    </location>
</feature>